<accession>A0ABR3YK25</accession>
<dbReference type="EMBL" id="JAWCUI010000098">
    <property type="protein sequence ID" value="KAL1888193.1"/>
    <property type="molecule type" value="Genomic_DNA"/>
</dbReference>
<name>A0ABR3YK25_9PEZI</name>
<dbReference type="SUPFAM" id="SSF53474">
    <property type="entry name" value="alpha/beta-Hydrolases"/>
    <property type="match status" value="1"/>
</dbReference>
<dbReference type="InterPro" id="IPR000073">
    <property type="entry name" value="AB_hydrolase_1"/>
</dbReference>
<dbReference type="PRINTS" id="PR00793">
    <property type="entry name" value="PROAMNOPTASE"/>
</dbReference>
<dbReference type="InterPro" id="IPR051601">
    <property type="entry name" value="Serine_prot/Carboxylest_S33"/>
</dbReference>
<feature type="region of interest" description="Disordered" evidence="3">
    <location>
        <begin position="93"/>
        <end position="140"/>
    </location>
</feature>
<evidence type="ECO:0000259" key="4">
    <source>
        <dbReference type="Pfam" id="PF00561"/>
    </source>
</evidence>
<organism evidence="5 6">
    <name type="scientific">Sporothrix stenoceras</name>
    <dbReference type="NCBI Taxonomy" id="5173"/>
    <lineage>
        <taxon>Eukaryota</taxon>
        <taxon>Fungi</taxon>
        <taxon>Dikarya</taxon>
        <taxon>Ascomycota</taxon>
        <taxon>Pezizomycotina</taxon>
        <taxon>Sordariomycetes</taxon>
        <taxon>Sordariomycetidae</taxon>
        <taxon>Ophiostomatales</taxon>
        <taxon>Ophiostomataceae</taxon>
        <taxon>Sporothrix</taxon>
    </lineage>
</organism>
<dbReference type="PANTHER" id="PTHR43248">
    <property type="entry name" value="2-SUCCINYL-6-HYDROXY-2,4-CYCLOHEXADIENE-1-CARBOXYLATE SYNTHASE"/>
    <property type="match status" value="1"/>
</dbReference>
<keyword evidence="6" id="KW-1185">Reference proteome</keyword>
<reference evidence="5 6" key="1">
    <citation type="journal article" date="2024" name="IMA Fungus">
        <title>IMA Genome - F19 : A genome assembly and annotation guide to empower mycologists, including annotated draft genome sequences of Ceratocystis pirilliformis, Diaporthe australafricana, Fusarium ophioides, Paecilomyces lecythidis, and Sporothrix stenoceras.</title>
        <authorList>
            <person name="Aylward J."/>
            <person name="Wilson A.M."/>
            <person name="Visagie C.M."/>
            <person name="Spraker J."/>
            <person name="Barnes I."/>
            <person name="Buitendag C."/>
            <person name="Ceriani C."/>
            <person name="Del Mar Angel L."/>
            <person name="du Plessis D."/>
            <person name="Fuchs T."/>
            <person name="Gasser K."/>
            <person name="Kramer D."/>
            <person name="Li W."/>
            <person name="Munsamy K."/>
            <person name="Piso A."/>
            <person name="Price J.L."/>
            <person name="Sonnekus B."/>
            <person name="Thomas C."/>
            <person name="van der Nest A."/>
            <person name="van Dijk A."/>
            <person name="van Heerden A."/>
            <person name="van Vuuren N."/>
            <person name="Yilmaz N."/>
            <person name="Duong T.A."/>
            <person name="van der Merwe N.A."/>
            <person name="Wingfield M.J."/>
            <person name="Wingfield B.D."/>
        </authorList>
    </citation>
    <scope>NUCLEOTIDE SEQUENCE [LARGE SCALE GENOMIC DNA]</scope>
    <source>
        <strain evidence="5 6">CMW 5346</strain>
    </source>
</reference>
<feature type="compositionally biased region" description="Gly residues" evidence="3">
    <location>
        <begin position="115"/>
        <end position="129"/>
    </location>
</feature>
<keyword evidence="2" id="KW-0378">Hydrolase</keyword>
<dbReference type="PANTHER" id="PTHR43248:SF2">
    <property type="entry name" value="PROLYL AMINOPEPTIDASE"/>
    <property type="match status" value="1"/>
</dbReference>
<comment type="caution">
    <text evidence="5">The sequence shown here is derived from an EMBL/GenBank/DDBJ whole genome shotgun (WGS) entry which is preliminary data.</text>
</comment>
<proteinExistence type="inferred from homology"/>
<evidence type="ECO:0000256" key="2">
    <source>
        <dbReference type="ARBA" id="ARBA00022801"/>
    </source>
</evidence>
<dbReference type="Gene3D" id="3.40.50.1820">
    <property type="entry name" value="alpha/beta hydrolase"/>
    <property type="match status" value="1"/>
</dbReference>
<dbReference type="Proteomes" id="UP001583186">
    <property type="component" value="Unassembled WGS sequence"/>
</dbReference>
<comment type="similarity">
    <text evidence="1">Belongs to the peptidase S33 family.</text>
</comment>
<evidence type="ECO:0000313" key="6">
    <source>
        <dbReference type="Proteomes" id="UP001583186"/>
    </source>
</evidence>
<evidence type="ECO:0000256" key="3">
    <source>
        <dbReference type="SAM" id="MobiDB-lite"/>
    </source>
</evidence>
<evidence type="ECO:0000313" key="5">
    <source>
        <dbReference type="EMBL" id="KAL1888193.1"/>
    </source>
</evidence>
<dbReference type="InterPro" id="IPR002410">
    <property type="entry name" value="Peptidase_S33"/>
</dbReference>
<dbReference type="Pfam" id="PF00561">
    <property type="entry name" value="Abhydrolase_1"/>
    <property type="match status" value="1"/>
</dbReference>
<sequence>MSVGAQTDSPHTEIIGPEDTMSLRAASQALRRVIQPDPAVIVSSRVHRLPSQLLVAEIYFDVPLDYSDPHGEKLRLFARAAFRYERPIIPTFPFSEGSRSNSNTNTNSPPSPANGGIGSAIGGNGGGSSGSSRPPRKAYAEYDEHKTSIQELRDLCNKPWLVYLEGGPGAGNREPQDYGFLRTMLSRGYQLLFVDYRGTGMSSAICAETLKRRGGPEAQAAYLSKFRADNIVRDLEAVRRCLTEDQPAAKKRWSLLGQSFGGFVSLTYLSFYSEGLREVFMTGGMAPVGKTPEEVYRATYRKAVERNRAFFNKYPEDADALLAISQHLYSQPDHRLGLPGGGYLTFKRVLTFGYMFGFHGGLDATHAIIHRMRHDIERCGILTRPTLVQVEQFFPLDVMPIYGLLHEQIYCFKKGVASKWASQRVGEGSLVKEGETHEFPQFTWLADDVVAPEALPPNAPPELHEIGNSIFLSSEMIYPFMFDTYPELIEMKEAADLLAAYDEWDELYDEEQLARNRVPVYAATYIDDLYVDYGLAKETASKIGNIKVYETNAMYHNAIRARTDEVLTQLFRLRDDTID</sequence>
<dbReference type="InterPro" id="IPR029058">
    <property type="entry name" value="AB_hydrolase_fold"/>
</dbReference>
<feature type="domain" description="AB hydrolase-1" evidence="4">
    <location>
        <begin position="159"/>
        <end position="316"/>
    </location>
</feature>
<protein>
    <recommendedName>
        <fullName evidence="4">AB hydrolase-1 domain-containing protein</fullName>
    </recommendedName>
</protein>
<evidence type="ECO:0000256" key="1">
    <source>
        <dbReference type="ARBA" id="ARBA00010088"/>
    </source>
</evidence>
<gene>
    <name evidence="5" type="ORF">Sste5346_009731</name>
</gene>